<comment type="caution">
    <text evidence="10">The sequence shown here is derived from an EMBL/GenBank/DDBJ whole genome shotgun (WGS) entry which is preliminary data.</text>
</comment>
<dbReference type="Proteomes" id="UP000825002">
    <property type="component" value="Unassembled WGS sequence"/>
</dbReference>
<reference evidence="10 11" key="1">
    <citation type="submission" date="2020-10" db="EMBL/GenBank/DDBJ databases">
        <authorList>
            <person name="Klimov P.B."/>
            <person name="Dyachkov S.M."/>
            <person name="Chetverikov P.E."/>
        </authorList>
    </citation>
    <scope>NUCLEOTIDE SEQUENCE [LARGE SCALE GENOMIC DNA]</scope>
    <source>
        <strain evidence="10">BMOC 18-1129-001#AD2665</strain>
        <tissue evidence="10">Entire mites</tissue>
    </source>
</reference>
<comment type="caution">
    <text evidence="9">Lacks conserved residue(s) required for the propagation of feature annotation.</text>
</comment>
<gene>
    <name evidence="10" type="primary">slv</name>
    <name evidence="10" type="ORF">GZH46_02972</name>
</gene>
<keyword evidence="7 9" id="KW-1133">Transmembrane helix</keyword>
<accession>A0ABQ7S5A4</accession>
<evidence type="ECO:0000256" key="6">
    <source>
        <dbReference type="ARBA" id="ARBA00022737"/>
    </source>
</evidence>
<keyword evidence="8 9" id="KW-0472">Membrane</keyword>
<keyword evidence="3 9" id="KW-0813">Transport</keyword>
<evidence type="ECO:0000256" key="8">
    <source>
        <dbReference type="ARBA" id="ARBA00023136"/>
    </source>
</evidence>
<organism evidence="10 11">
    <name type="scientific">Fragariocoptes setiger</name>
    <dbReference type="NCBI Taxonomy" id="1670756"/>
    <lineage>
        <taxon>Eukaryota</taxon>
        <taxon>Metazoa</taxon>
        <taxon>Ecdysozoa</taxon>
        <taxon>Arthropoda</taxon>
        <taxon>Chelicerata</taxon>
        <taxon>Arachnida</taxon>
        <taxon>Acari</taxon>
        <taxon>Acariformes</taxon>
        <taxon>Trombidiformes</taxon>
        <taxon>Prostigmata</taxon>
        <taxon>Eupodina</taxon>
        <taxon>Eriophyoidea</taxon>
        <taxon>Phytoptidae</taxon>
        <taxon>Fragariocoptes</taxon>
    </lineage>
</organism>
<keyword evidence="6" id="KW-0677">Repeat</keyword>
<keyword evidence="11" id="KW-1185">Reference proteome</keyword>
<dbReference type="Gene3D" id="1.20.1280.290">
    <property type="match status" value="2"/>
</dbReference>
<feature type="non-terminal residue" evidence="10">
    <location>
        <position position="304"/>
    </location>
</feature>
<evidence type="ECO:0000256" key="5">
    <source>
        <dbReference type="ARBA" id="ARBA00022692"/>
    </source>
</evidence>
<dbReference type="PANTHER" id="PTHR10791:SF112">
    <property type="entry name" value="SUGAR TRANSPORTER SWEET1"/>
    <property type="match status" value="1"/>
</dbReference>
<dbReference type="PANTHER" id="PTHR10791">
    <property type="entry name" value="RAG1-ACTIVATING PROTEIN 1"/>
    <property type="match status" value="1"/>
</dbReference>
<evidence type="ECO:0000256" key="9">
    <source>
        <dbReference type="RuleBase" id="RU910715"/>
    </source>
</evidence>
<dbReference type="InterPro" id="IPR004316">
    <property type="entry name" value="SWEET_rpt"/>
</dbReference>
<evidence type="ECO:0000256" key="7">
    <source>
        <dbReference type="ARBA" id="ARBA00022989"/>
    </source>
</evidence>
<comment type="similarity">
    <text evidence="2 9">Belongs to the SWEET sugar transporter family.</text>
</comment>
<dbReference type="Pfam" id="PF03083">
    <property type="entry name" value="MtN3_slv"/>
    <property type="match status" value="2"/>
</dbReference>
<proteinExistence type="inferred from homology"/>
<sequence>EAKRPIVFYTSISSEARAAAKRQRELNRSAVRAHTGLALTRPIIEAYTSMELVDFVAVLAIVCTYASFLSGAQVCLKVYRQRSASSYSALPFFAGWLCTALWLRYALLINESTMISVNVVGIICQTIYIGFFVVYTHRRPLLTKLIMALLMIVAVLIYSIDSSFDPVLVNGSLASMATLIACASPLASVQEVIRTKSATVLPFPIIASSFVVSSLWLTYGFLISDWFIKFTNAVASCISGSQLLLFAIYPSKSDIPYSKVKTNDMFDFTSVSTFEDSFKIEYNQISPSSSVILLLLTLVIPSIK</sequence>
<keyword evidence="4 9" id="KW-0762">Sugar transport</keyword>
<keyword evidence="5 9" id="KW-0812">Transmembrane</keyword>
<feature type="transmembrane region" description="Helical" evidence="9">
    <location>
        <begin position="141"/>
        <end position="160"/>
    </location>
</feature>
<feature type="transmembrane region" description="Helical" evidence="9">
    <location>
        <begin position="113"/>
        <end position="134"/>
    </location>
</feature>
<feature type="non-terminal residue" evidence="10">
    <location>
        <position position="1"/>
    </location>
</feature>
<dbReference type="EMBL" id="JAIFTH010001456">
    <property type="protein sequence ID" value="KAG9508528.1"/>
    <property type="molecule type" value="Genomic_DNA"/>
</dbReference>
<evidence type="ECO:0000256" key="1">
    <source>
        <dbReference type="ARBA" id="ARBA00004127"/>
    </source>
</evidence>
<evidence type="ECO:0000256" key="3">
    <source>
        <dbReference type="ARBA" id="ARBA00022448"/>
    </source>
</evidence>
<evidence type="ECO:0000313" key="11">
    <source>
        <dbReference type="Proteomes" id="UP000825002"/>
    </source>
</evidence>
<feature type="transmembrane region" description="Helical" evidence="9">
    <location>
        <begin position="172"/>
        <end position="189"/>
    </location>
</feature>
<feature type="transmembrane region" description="Helical" evidence="9">
    <location>
        <begin position="201"/>
        <end position="224"/>
    </location>
</feature>
<feature type="transmembrane region" description="Helical" evidence="9">
    <location>
        <begin position="88"/>
        <end position="107"/>
    </location>
</feature>
<dbReference type="InterPro" id="IPR047664">
    <property type="entry name" value="SWEET"/>
</dbReference>
<evidence type="ECO:0000256" key="2">
    <source>
        <dbReference type="ARBA" id="ARBA00007809"/>
    </source>
</evidence>
<evidence type="ECO:0000313" key="10">
    <source>
        <dbReference type="EMBL" id="KAG9508528.1"/>
    </source>
</evidence>
<comment type="subcellular location">
    <subcellularLocation>
        <location evidence="1">Endomembrane system</location>
        <topology evidence="1">Multi-pass membrane protein</topology>
    </subcellularLocation>
</comment>
<evidence type="ECO:0000256" key="4">
    <source>
        <dbReference type="ARBA" id="ARBA00022597"/>
    </source>
</evidence>
<comment type="function">
    <text evidence="9">Mediates sugar transport across membranes.</text>
</comment>
<feature type="transmembrane region" description="Helical" evidence="9">
    <location>
        <begin position="55"/>
        <end position="76"/>
    </location>
</feature>
<name>A0ABQ7S5A4_9ACAR</name>
<protein>
    <recommendedName>
        <fullName evidence="9">Sugar transporter SWEET</fullName>
    </recommendedName>
</protein>